<evidence type="ECO:0000259" key="2">
    <source>
        <dbReference type="Pfam" id="PF02120"/>
    </source>
</evidence>
<dbReference type="AlphaFoldDB" id="W4PWM1"/>
<dbReference type="STRING" id="1236970.JCM9140_169"/>
<dbReference type="CDD" id="cd17470">
    <property type="entry name" value="T3SS_Flik_C"/>
    <property type="match status" value="1"/>
</dbReference>
<feature type="compositionally biased region" description="Basic and acidic residues" evidence="1">
    <location>
        <begin position="663"/>
        <end position="687"/>
    </location>
</feature>
<feature type="domain" description="Flagellar hook-length control protein-like C-terminal" evidence="2">
    <location>
        <begin position="584"/>
        <end position="659"/>
    </location>
</feature>
<evidence type="ECO:0000256" key="1">
    <source>
        <dbReference type="SAM" id="MobiDB-lite"/>
    </source>
</evidence>
<proteinExistence type="predicted"/>
<dbReference type="EMBL" id="BAUT01000001">
    <property type="protein sequence ID" value="GAE24256.1"/>
    <property type="molecule type" value="Genomic_DNA"/>
</dbReference>
<dbReference type="InterPro" id="IPR038610">
    <property type="entry name" value="FliK-like_C_sf"/>
</dbReference>
<dbReference type="RefSeq" id="WP_034740957.1">
    <property type="nucleotide sequence ID" value="NZ_BAUT01000001.1"/>
</dbReference>
<feature type="region of interest" description="Disordered" evidence="1">
    <location>
        <begin position="661"/>
        <end position="690"/>
    </location>
</feature>
<reference evidence="3" key="1">
    <citation type="journal article" date="2014" name="Genome Announc.">
        <title>Draft Genome Sequences of Three Alkaliphilic Bacillus Strains, Bacillus wakoensis JCM 9140T, Bacillus akibai JCM 9157T, and Bacillus hemicellulosilyticus JCM 9152T.</title>
        <authorList>
            <person name="Yuki M."/>
            <person name="Oshima K."/>
            <person name="Suda W."/>
            <person name="Oshida Y."/>
            <person name="Kitamura K."/>
            <person name="Iida T."/>
            <person name="Hattori M."/>
            <person name="Ohkuma M."/>
        </authorList>
    </citation>
    <scope>NUCLEOTIDE SEQUENCE [LARGE SCALE GENOMIC DNA]</scope>
    <source>
        <strain evidence="3">JCM 9140</strain>
    </source>
</reference>
<dbReference type="Pfam" id="PF02120">
    <property type="entry name" value="Flg_hook"/>
    <property type="match status" value="1"/>
</dbReference>
<name>W4PWM1_9BACI</name>
<accession>W4PWM1</accession>
<gene>
    <name evidence="3" type="ORF">JCM9140_169</name>
</gene>
<protein>
    <recommendedName>
        <fullName evidence="2">Flagellar hook-length control protein-like C-terminal domain-containing protein</fullName>
    </recommendedName>
</protein>
<dbReference type="Proteomes" id="UP000018890">
    <property type="component" value="Unassembled WGS sequence"/>
</dbReference>
<keyword evidence="4" id="KW-1185">Reference proteome</keyword>
<evidence type="ECO:0000313" key="3">
    <source>
        <dbReference type="EMBL" id="GAE24256.1"/>
    </source>
</evidence>
<organism evidence="3 4">
    <name type="scientific">Halalkalibacter wakoensis JCM 9140</name>
    <dbReference type="NCBI Taxonomy" id="1236970"/>
    <lineage>
        <taxon>Bacteria</taxon>
        <taxon>Bacillati</taxon>
        <taxon>Bacillota</taxon>
        <taxon>Bacilli</taxon>
        <taxon>Bacillales</taxon>
        <taxon>Bacillaceae</taxon>
        <taxon>Halalkalibacter</taxon>
    </lineage>
</organism>
<comment type="caution">
    <text evidence="3">The sequence shown here is derived from an EMBL/GenBank/DDBJ whole genome shotgun (WGS) entry which is preliminary data.</text>
</comment>
<dbReference type="InterPro" id="IPR021136">
    <property type="entry name" value="Flagellar_hook_control-like_C"/>
</dbReference>
<sequence length="705" mass="79417">MNAALVTNLVNALSVTTAASAVKTPDSNQGFSNLLARLVETIDEKAKDHQAEEEDFLLRTLSRITEIGVTVDEDLSDLIPELWIEDFLSSWSVSSEDHLQHIRSEWPEGKQLSFIATSYYVGNEEVKDAIKGLVPSKLITDLDQGQKQLSLSSVPFIKNNLKDDVNSIEIQEKRSLLKDELEVVNAFLGSEENKETRTLTSTYGVTPFYSGPNLMLVQQDGKLNVGNGQKMVNSPSLPEPESKGMIEGNQLSNEKGRTLYSPNRSFEDANKMSMLVKETESRPFLRREGDHVTKVNNWFTEGEGTETVSQSLLHVSNTKRDMGEVVREPDSRLLTNEIKRSPSENLNFRTMQQSSMSPFNSLADKALLIMKDIANLTSEVLSRGHISNEAILDQRFLDSLPETMLEKVTPFLSEAQGKLGLELSKWPMEEQLVFLALLFNQSNNDGQEFIRQNLSKIASTVRNDIVQTANIDKVTVRKLGQVLNSFSNVDQVDLNEIVALFREKSSDEKSQTVVGFSNTLETDEENAPKQSSLLDEVRLNQSIEDKGSRNGVYQLYIGDRLPKQMQQQQFIKQLVNIVKRGTFTQTPQGIHTLSIKLHPEHLGRLSIQISQQEGLITAKIIAANSASREIIDANIHHLRQTFTQQQMQIDRIVVLEDQQLDEQNSKDKGSSKDQQPKEEQQGKRDRNNQVLFEDFLQDATINEQV</sequence>
<dbReference type="Gene3D" id="3.30.750.140">
    <property type="match status" value="1"/>
</dbReference>
<dbReference type="OrthoDB" id="2112988at2"/>
<evidence type="ECO:0000313" key="4">
    <source>
        <dbReference type="Proteomes" id="UP000018890"/>
    </source>
</evidence>